<name>A0ABV6FEX7_9BURK</name>
<dbReference type="Gene3D" id="1.10.10.1320">
    <property type="entry name" value="Anti-sigma factor, zinc-finger domain"/>
    <property type="match status" value="1"/>
</dbReference>
<feature type="domain" description="Putative zinc-finger" evidence="1">
    <location>
        <begin position="8"/>
        <end position="29"/>
    </location>
</feature>
<sequence>MTKTFDDELLMAYADGELDPGQRAAIEEAMRSDPEVAAAVARHQNLRRDVFGAFADVLAEPVPERLQPAAPARVIQFDEYSQRRAARGLEPAPRRWSWPQWGALAASLAVGVLAGVLGAGLLGGSGELAVARGANGELLAKGRLDRALDRQLAGTGAVDADIRVGLSFVANGGGYCRSFVLGASAGLACREGGQWRIPVLARAQSQGTAYRQAGAALPPAVLDAVDARIVGNTLDAAAERAARDRGWVAAGTADR</sequence>
<evidence type="ECO:0000259" key="1">
    <source>
        <dbReference type="Pfam" id="PF13490"/>
    </source>
</evidence>
<dbReference type="Proteomes" id="UP001589773">
    <property type="component" value="Unassembled WGS sequence"/>
</dbReference>
<dbReference type="RefSeq" id="WP_379678837.1">
    <property type="nucleotide sequence ID" value="NZ_JBHLWP010000009.1"/>
</dbReference>
<dbReference type="InterPro" id="IPR027383">
    <property type="entry name" value="Znf_put"/>
</dbReference>
<dbReference type="InterPro" id="IPR041916">
    <property type="entry name" value="Anti_sigma_zinc_sf"/>
</dbReference>
<protein>
    <submittedName>
        <fullName evidence="2">Anti-sigma factor family protein</fullName>
    </submittedName>
</protein>
<accession>A0ABV6FEX7</accession>
<reference evidence="2 3" key="1">
    <citation type="submission" date="2024-09" db="EMBL/GenBank/DDBJ databases">
        <authorList>
            <person name="Sun Q."/>
            <person name="Mori K."/>
        </authorList>
    </citation>
    <scope>NUCLEOTIDE SEQUENCE [LARGE SCALE GENOMIC DNA]</scope>
    <source>
        <strain evidence="2 3">CCM 7792</strain>
    </source>
</reference>
<comment type="caution">
    <text evidence="2">The sequence shown here is derived from an EMBL/GenBank/DDBJ whole genome shotgun (WGS) entry which is preliminary data.</text>
</comment>
<organism evidence="2 3">
    <name type="scientific">Massilia consociata</name>
    <dbReference type="NCBI Taxonomy" id="760117"/>
    <lineage>
        <taxon>Bacteria</taxon>
        <taxon>Pseudomonadati</taxon>
        <taxon>Pseudomonadota</taxon>
        <taxon>Betaproteobacteria</taxon>
        <taxon>Burkholderiales</taxon>
        <taxon>Oxalobacteraceae</taxon>
        <taxon>Telluria group</taxon>
        <taxon>Massilia</taxon>
    </lineage>
</organism>
<evidence type="ECO:0000313" key="3">
    <source>
        <dbReference type="Proteomes" id="UP001589773"/>
    </source>
</evidence>
<evidence type="ECO:0000313" key="2">
    <source>
        <dbReference type="EMBL" id="MFC0252085.1"/>
    </source>
</evidence>
<dbReference type="EMBL" id="JBHLWP010000009">
    <property type="protein sequence ID" value="MFC0252085.1"/>
    <property type="molecule type" value="Genomic_DNA"/>
</dbReference>
<keyword evidence="3" id="KW-1185">Reference proteome</keyword>
<gene>
    <name evidence="2" type="ORF">ACFFJK_09310</name>
</gene>
<proteinExistence type="predicted"/>
<dbReference type="Pfam" id="PF13490">
    <property type="entry name" value="zf-HC2"/>
    <property type="match status" value="1"/>
</dbReference>